<reference evidence="2 3" key="1">
    <citation type="submission" date="2020-05" db="EMBL/GenBank/DDBJ databases">
        <title>Draft genome sequence of Desulfovibrio sp. strain HN2T.</title>
        <authorList>
            <person name="Ueno A."/>
            <person name="Tamazawa S."/>
            <person name="Tamamura S."/>
            <person name="Murakami T."/>
            <person name="Kiyama T."/>
            <person name="Inomata H."/>
            <person name="Amano Y."/>
            <person name="Miyakawa K."/>
            <person name="Tamaki H."/>
            <person name="Naganuma T."/>
            <person name="Kaneko K."/>
        </authorList>
    </citation>
    <scope>NUCLEOTIDE SEQUENCE [LARGE SCALE GENOMIC DNA]</scope>
    <source>
        <strain evidence="2 3">HN2</strain>
    </source>
</reference>
<sequence>MVAAGYGLWTSWEGDLNLSITQTLQDYGGLLLTSERGQAVWFFFSTDVFLALARLEIWGKFNKLPVFAQVFPAKLLFSSKREINLSVDTVIAAQSSIVPEDLEIWVHARAREDGKGLPGFSFDETKPYTGLASVPWFMFHADPRLPYQSQLGWYGVLKPLGNPLEKGFQAGWREFFKEIEQVFQRLKMKFMLFENYVFFQLENLRTLRLWCKDYLSLIATLKEDTPERYWPCVQALVDKKGLNFNNELHKKVRLDWDQLVPDFPHMSYRNAYLMGEGFEVHDTRFNVESSSVDDWCNINLSTVGDDAVGMLPVAISNRLVAGVNNHCFYCGMRTHEPAACPTRHMEELDAGIWKKVAAMDFDTFNAGFKRIEDTLQGDVQEGITAILGREGLEHLILKAVFAVTDTFQLRMMRRMWLARGKDYPAGVEDLAPRDENPVWNTLSTMLAGEHIHAEKDLQQVQIRYPRDFRSRTINGFIAMERGDLIRAQQLWKEAESFCTSPLLQGYHVFLQARNLEIQGRFQQASNMYKQVMRLCPLWLEALYRQAVCQVKMGFADQAMGFLLNLIEKDPNMFNRVLLDPEMERGHIQILSALNVPWTEAEAKASQMREGLEKLRLDISLWFPEEHPFAEQASARISRLMQLAEVKNFVSFMGLVQGRERIDRDLQIRVNHEARDLKQKFKYFMDRLTYIRDEAAWFPFPKVLVEFNKQYNLCAANLNWALKTHFQVAETFKRAQKMAEQEEERLILLEGRLRFLRVVRDATLFMLILGKTFFWMELIFLVLTLIGLPLTIYYGQTSGAGWATGLLVKQKWQIQKGLIIILSVFALGLAALRTAVIFESAREKLFKKARGQG</sequence>
<dbReference type="EMBL" id="BLVO01000013">
    <property type="protein sequence ID" value="GFM33579.1"/>
    <property type="molecule type" value="Genomic_DNA"/>
</dbReference>
<keyword evidence="3" id="KW-1185">Reference proteome</keyword>
<evidence type="ECO:0000313" key="2">
    <source>
        <dbReference type="EMBL" id="GFM33579.1"/>
    </source>
</evidence>
<dbReference type="Gene3D" id="1.25.40.10">
    <property type="entry name" value="Tetratricopeptide repeat domain"/>
    <property type="match status" value="1"/>
</dbReference>
<dbReference type="AlphaFoldDB" id="A0A7J0BIX2"/>
<keyword evidence="1" id="KW-1133">Transmembrane helix</keyword>
<feature type="transmembrane region" description="Helical" evidence="1">
    <location>
        <begin position="772"/>
        <end position="793"/>
    </location>
</feature>
<dbReference type="SUPFAM" id="SSF48452">
    <property type="entry name" value="TPR-like"/>
    <property type="match status" value="1"/>
</dbReference>
<dbReference type="Proteomes" id="UP000503840">
    <property type="component" value="Unassembled WGS sequence"/>
</dbReference>
<evidence type="ECO:0000256" key="1">
    <source>
        <dbReference type="SAM" id="Phobius"/>
    </source>
</evidence>
<accession>A0A7J0BIX2</accession>
<comment type="caution">
    <text evidence="2">The sequence shown here is derived from an EMBL/GenBank/DDBJ whole genome shotgun (WGS) entry which is preliminary data.</text>
</comment>
<dbReference type="InterPro" id="IPR011990">
    <property type="entry name" value="TPR-like_helical_dom_sf"/>
</dbReference>
<keyword evidence="1" id="KW-0812">Transmembrane</keyword>
<proteinExistence type="predicted"/>
<keyword evidence="1" id="KW-0472">Membrane</keyword>
<organism evidence="2 3">
    <name type="scientific">Desulfovibrio subterraneus</name>
    <dbReference type="NCBI Taxonomy" id="2718620"/>
    <lineage>
        <taxon>Bacteria</taxon>
        <taxon>Pseudomonadati</taxon>
        <taxon>Thermodesulfobacteriota</taxon>
        <taxon>Desulfovibrionia</taxon>
        <taxon>Desulfovibrionales</taxon>
        <taxon>Desulfovibrionaceae</taxon>
        <taxon>Desulfovibrio</taxon>
    </lineage>
</organism>
<name>A0A7J0BIX2_9BACT</name>
<evidence type="ECO:0000313" key="3">
    <source>
        <dbReference type="Proteomes" id="UP000503840"/>
    </source>
</evidence>
<gene>
    <name evidence="2" type="ORF">DSM101010T_19440</name>
</gene>
<feature type="transmembrane region" description="Helical" evidence="1">
    <location>
        <begin position="813"/>
        <end position="837"/>
    </location>
</feature>
<evidence type="ECO:0008006" key="4">
    <source>
        <dbReference type="Google" id="ProtNLM"/>
    </source>
</evidence>
<protein>
    <recommendedName>
        <fullName evidence="4">Tetratricopeptide repeat protein</fullName>
    </recommendedName>
</protein>